<dbReference type="GO" id="GO:0008443">
    <property type="term" value="F:phosphofructokinase activity"/>
    <property type="evidence" value="ECO:0007669"/>
    <property type="project" value="TreeGrafter"/>
</dbReference>
<evidence type="ECO:0000256" key="1">
    <source>
        <dbReference type="ARBA" id="ARBA00010688"/>
    </source>
</evidence>
<dbReference type="InterPro" id="IPR029056">
    <property type="entry name" value="Ribokinase-like"/>
</dbReference>
<accession>A0A1H0K8A4</accession>
<dbReference type="PROSITE" id="PS00584">
    <property type="entry name" value="PFKB_KINASES_2"/>
    <property type="match status" value="1"/>
</dbReference>
<dbReference type="InterPro" id="IPR017583">
    <property type="entry name" value="Tagatose/fructose_Pkinase"/>
</dbReference>
<dbReference type="Pfam" id="PF00294">
    <property type="entry name" value="PfkB"/>
    <property type="match status" value="1"/>
</dbReference>
<dbReference type="GO" id="GO:0005524">
    <property type="term" value="F:ATP binding"/>
    <property type="evidence" value="ECO:0007669"/>
    <property type="project" value="UniProtKB-KW"/>
</dbReference>
<keyword evidence="4 8" id="KW-0418">Kinase</keyword>
<organism evidence="8 9">
    <name type="scientific">Nakamurella panacisegetis</name>
    <dbReference type="NCBI Taxonomy" id="1090615"/>
    <lineage>
        <taxon>Bacteria</taxon>
        <taxon>Bacillati</taxon>
        <taxon>Actinomycetota</taxon>
        <taxon>Actinomycetes</taxon>
        <taxon>Nakamurellales</taxon>
        <taxon>Nakamurellaceae</taxon>
        <taxon>Nakamurella</taxon>
    </lineage>
</organism>
<dbReference type="PANTHER" id="PTHR46566:SF2">
    <property type="entry name" value="ATP-DEPENDENT 6-PHOSPHOFRUCTOKINASE ISOZYME 2"/>
    <property type="match status" value="1"/>
</dbReference>
<feature type="domain" description="Carbohydrate kinase PfkB" evidence="7">
    <location>
        <begin position="7"/>
        <end position="301"/>
    </location>
</feature>
<evidence type="ECO:0000256" key="6">
    <source>
        <dbReference type="PIRNR" id="PIRNR000535"/>
    </source>
</evidence>
<dbReference type="PIRSF" id="PIRSF000535">
    <property type="entry name" value="1PFK/6PFK/LacC"/>
    <property type="match status" value="1"/>
</dbReference>
<comment type="similarity">
    <text evidence="1">Belongs to the carbohydrate kinase PfkB family.</text>
</comment>
<dbReference type="InterPro" id="IPR011611">
    <property type="entry name" value="PfkB_dom"/>
</dbReference>
<protein>
    <submittedName>
        <fullName evidence="8">1-phosphofructokinase</fullName>
    </submittedName>
</protein>
<evidence type="ECO:0000256" key="3">
    <source>
        <dbReference type="ARBA" id="ARBA00022741"/>
    </source>
</evidence>
<name>A0A1H0K8A4_9ACTN</name>
<sequence>MLIAAPNLCLDITIRLAALVPGTVARAGSTDTSAGSKGVNVARAAKSIGARPVIAGFLPHGNGDRLLQLLDEEQLELQHVPVDGELRLATILLEDSGRVTMVNGRGAFVSTQRWQQYAELVAQAAPGRHVLVCSGSLPPGLPTDAYRRLVQIGHLAGLPVIVDAAPDVLRDALPAEPDLVSPNLSEAEGLLLGRVGEEVDEQGDDIPGRAVEAAVALHARGAVRAVVTAGAHGAALATSAGSWWLPALPVDVVNPIGAGDCFAAGAANALMAGADDLDIVRHGMSVAAAACETPTAGRLNPARAAALFEMSTAEPIPAAAR</sequence>
<dbReference type="OrthoDB" id="9801219at2"/>
<keyword evidence="3" id="KW-0547">Nucleotide-binding</keyword>
<dbReference type="PANTHER" id="PTHR46566">
    <property type="entry name" value="1-PHOSPHOFRUCTOKINASE-RELATED"/>
    <property type="match status" value="1"/>
</dbReference>
<evidence type="ECO:0000313" key="9">
    <source>
        <dbReference type="Proteomes" id="UP000198741"/>
    </source>
</evidence>
<evidence type="ECO:0000256" key="2">
    <source>
        <dbReference type="ARBA" id="ARBA00022679"/>
    </source>
</evidence>
<dbReference type="Gene3D" id="3.40.1190.20">
    <property type="match status" value="1"/>
</dbReference>
<dbReference type="EMBL" id="LT629710">
    <property type="protein sequence ID" value="SDO51950.1"/>
    <property type="molecule type" value="Genomic_DNA"/>
</dbReference>
<evidence type="ECO:0000256" key="4">
    <source>
        <dbReference type="ARBA" id="ARBA00022777"/>
    </source>
</evidence>
<evidence type="ECO:0000259" key="7">
    <source>
        <dbReference type="Pfam" id="PF00294"/>
    </source>
</evidence>
<reference evidence="8 9" key="1">
    <citation type="submission" date="2016-10" db="EMBL/GenBank/DDBJ databases">
        <authorList>
            <person name="de Groot N.N."/>
        </authorList>
    </citation>
    <scope>NUCLEOTIDE SEQUENCE [LARGE SCALE GENOMIC DNA]</scope>
    <source>
        <strain evidence="9">P4-7,KCTC 19426,CECT 7604</strain>
    </source>
</reference>
<dbReference type="RefSeq" id="WP_090475070.1">
    <property type="nucleotide sequence ID" value="NZ_LT629710.1"/>
</dbReference>
<keyword evidence="9" id="KW-1185">Reference proteome</keyword>
<dbReference type="Proteomes" id="UP000198741">
    <property type="component" value="Chromosome I"/>
</dbReference>
<dbReference type="InterPro" id="IPR002173">
    <property type="entry name" value="Carboh/pur_kinase_PfkB_CS"/>
</dbReference>
<keyword evidence="2 6" id="KW-0808">Transferase</keyword>
<dbReference type="AlphaFoldDB" id="A0A1H0K8A4"/>
<dbReference type="SUPFAM" id="SSF53613">
    <property type="entry name" value="Ribokinase-like"/>
    <property type="match status" value="1"/>
</dbReference>
<gene>
    <name evidence="8" type="ORF">SAMN04515671_1199</name>
</gene>
<evidence type="ECO:0000313" key="8">
    <source>
        <dbReference type="EMBL" id="SDO51950.1"/>
    </source>
</evidence>
<keyword evidence="5" id="KW-0067">ATP-binding</keyword>
<dbReference type="GO" id="GO:0005829">
    <property type="term" value="C:cytosol"/>
    <property type="evidence" value="ECO:0007669"/>
    <property type="project" value="TreeGrafter"/>
</dbReference>
<evidence type="ECO:0000256" key="5">
    <source>
        <dbReference type="ARBA" id="ARBA00022840"/>
    </source>
</evidence>
<dbReference type="STRING" id="1090615.SAMN04515671_1199"/>
<proteinExistence type="inferred from homology"/>